<evidence type="ECO:0000256" key="1">
    <source>
        <dbReference type="ARBA" id="ARBA00022448"/>
    </source>
</evidence>
<evidence type="ECO:0000256" key="4">
    <source>
        <dbReference type="ARBA" id="ARBA00022982"/>
    </source>
</evidence>
<evidence type="ECO:0000256" key="2">
    <source>
        <dbReference type="ARBA" id="ARBA00022617"/>
    </source>
</evidence>
<evidence type="ECO:0000256" key="6">
    <source>
        <dbReference type="PROSITE-ProRule" id="PRU00433"/>
    </source>
</evidence>
<protein>
    <submittedName>
        <fullName evidence="9">C-type cytochrome</fullName>
    </submittedName>
</protein>
<feature type="signal peptide" evidence="7">
    <location>
        <begin position="1"/>
        <end position="39"/>
    </location>
</feature>
<feature type="chain" id="PRO_5043582848" evidence="7">
    <location>
        <begin position="40"/>
        <end position="144"/>
    </location>
</feature>
<dbReference type="Gene3D" id="1.10.760.10">
    <property type="entry name" value="Cytochrome c-like domain"/>
    <property type="match status" value="1"/>
</dbReference>
<keyword evidence="3 6" id="KW-0479">Metal-binding</keyword>
<dbReference type="PROSITE" id="PS51007">
    <property type="entry name" value="CYTC"/>
    <property type="match status" value="1"/>
</dbReference>
<keyword evidence="7" id="KW-0732">Signal</keyword>
<evidence type="ECO:0000313" key="9">
    <source>
        <dbReference type="EMBL" id="XBY46050.1"/>
    </source>
</evidence>
<dbReference type="GO" id="GO:0046872">
    <property type="term" value="F:metal ion binding"/>
    <property type="evidence" value="ECO:0007669"/>
    <property type="project" value="UniProtKB-KW"/>
</dbReference>
<keyword evidence="5 6" id="KW-0408">Iron</keyword>
<proteinExistence type="predicted"/>
<keyword evidence="2 6" id="KW-0349">Heme</keyword>
<evidence type="ECO:0000256" key="5">
    <source>
        <dbReference type="ARBA" id="ARBA00023004"/>
    </source>
</evidence>
<feature type="domain" description="Cytochrome c" evidence="8">
    <location>
        <begin position="40"/>
        <end position="139"/>
    </location>
</feature>
<dbReference type="KEGG" id="mflg:ABS361_07400"/>
<dbReference type="InterPro" id="IPR036909">
    <property type="entry name" value="Cyt_c-like_dom_sf"/>
</dbReference>
<dbReference type="PANTHER" id="PTHR11961">
    <property type="entry name" value="CYTOCHROME C"/>
    <property type="match status" value="1"/>
</dbReference>
<dbReference type="InterPro" id="IPR009056">
    <property type="entry name" value="Cyt_c-like_dom"/>
</dbReference>
<gene>
    <name evidence="9" type="ORF">ABS361_07400</name>
</gene>
<dbReference type="PRINTS" id="PR00604">
    <property type="entry name" value="CYTCHRMECIAB"/>
</dbReference>
<evidence type="ECO:0000256" key="3">
    <source>
        <dbReference type="ARBA" id="ARBA00022723"/>
    </source>
</evidence>
<name>A0AAU7XDZ1_9HYPH</name>
<dbReference type="EMBL" id="CP158568">
    <property type="protein sequence ID" value="XBY46050.1"/>
    <property type="molecule type" value="Genomic_DNA"/>
</dbReference>
<organism evidence="9">
    <name type="scientific">Methyloraptor flagellatus</name>
    <dbReference type="NCBI Taxonomy" id="3162530"/>
    <lineage>
        <taxon>Bacteria</taxon>
        <taxon>Pseudomonadati</taxon>
        <taxon>Pseudomonadota</taxon>
        <taxon>Alphaproteobacteria</taxon>
        <taxon>Hyphomicrobiales</taxon>
        <taxon>Ancalomicrobiaceae</taxon>
        <taxon>Methyloraptor</taxon>
    </lineage>
</organism>
<dbReference type="GO" id="GO:0009055">
    <property type="term" value="F:electron transfer activity"/>
    <property type="evidence" value="ECO:0007669"/>
    <property type="project" value="InterPro"/>
</dbReference>
<dbReference type="GO" id="GO:0020037">
    <property type="term" value="F:heme binding"/>
    <property type="evidence" value="ECO:0007669"/>
    <property type="project" value="InterPro"/>
</dbReference>
<dbReference type="Pfam" id="PF00034">
    <property type="entry name" value="Cytochrom_C"/>
    <property type="match status" value="1"/>
</dbReference>
<keyword evidence="4" id="KW-0249">Electron transport</keyword>
<evidence type="ECO:0000259" key="8">
    <source>
        <dbReference type="PROSITE" id="PS51007"/>
    </source>
</evidence>
<dbReference type="InterPro" id="IPR002327">
    <property type="entry name" value="Cyt_c_1A/1B"/>
</dbReference>
<sequence length="144" mass="14935">MTGPIGHRSASRAKAAATGPLVAAALSIAAQSIAAPAHAADADHGATLFGQCVACHGERGAGTDRGPSLIGVIGRPAGRVPGFPYSRAMQQSPIVWNDDKLSDYLVDPQQVVPGNRMPFAGFETKDDGLDVVAYIKRLETKVSK</sequence>
<dbReference type="RefSeq" id="WP_407051147.1">
    <property type="nucleotide sequence ID" value="NZ_CP158568.1"/>
</dbReference>
<dbReference type="SUPFAM" id="SSF46626">
    <property type="entry name" value="Cytochrome c"/>
    <property type="match status" value="1"/>
</dbReference>
<accession>A0AAU7XDZ1</accession>
<keyword evidence="1" id="KW-0813">Transport</keyword>
<evidence type="ECO:0000256" key="7">
    <source>
        <dbReference type="SAM" id="SignalP"/>
    </source>
</evidence>
<dbReference type="AlphaFoldDB" id="A0AAU7XDZ1"/>
<reference evidence="9" key="1">
    <citation type="submission" date="2024-06" db="EMBL/GenBank/DDBJ databases">
        <title>Methylostella associata gen. nov., sp. nov., a novel Ancalomicrobiaceae-affiliated facultatively methylotrophic bacteria that feed on methanotrophs of the genus Methylococcus.</title>
        <authorList>
            <person name="Saltykova V."/>
            <person name="Danilova O.V."/>
            <person name="Oshkin I.Y."/>
            <person name="Belova S.E."/>
            <person name="Pimenov N.V."/>
            <person name="Dedysh S.N."/>
        </authorList>
    </citation>
    <scope>NUCLEOTIDE SEQUENCE</scope>
    <source>
        <strain evidence="9">S20</strain>
    </source>
</reference>